<dbReference type="AlphaFoldDB" id="A0ABD6F0M6"/>
<gene>
    <name evidence="2" type="ORF">AB6A40_010180</name>
</gene>
<accession>A0ABD6F0M6</accession>
<organism evidence="2 3">
    <name type="scientific">Gnathostoma spinigerum</name>
    <dbReference type="NCBI Taxonomy" id="75299"/>
    <lineage>
        <taxon>Eukaryota</taxon>
        <taxon>Metazoa</taxon>
        <taxon>Ecdysozoa</taxon>
        <taxon>Nematoda</taxon>
        <taxon>Chromadorea</taxon>
        <taxon>Rhabditida</taxon>
        <taxon>Spirurina</taxon>
        <taxon>Gnathostomatomorpha</taxon>
        <taxon>Gnathostomatoidea</taxon>
        <taxon>Gnathostomatidae</taxon>
        <taxon>Gnathostoma</taxon>
    </lineage>
</organism>
<sequence length="209" mass="23640">MTEDVEQYNRKAKRIRDNIIDALGPYHVTSDIIVNTQHGPVNSGLFGIMQSPINSLSSVRFPNSSNDSIGDERLSTARCLETMKDVAPPLSVIETTLPFSKKPLIGQIGLICDGKMSMPSTSGNYDRTSDLKQSNNMRRKSEEEDTRKRRKRKKSNDFTNGDQFERSERYNGVRDMGRPCSSLNNAKVIPFRYPESCSEKEFSLYSITN</sequence>
<dbReference type="EMBL" id="JBGFUD010012413">
    <property type="protein sequence ID" value="MFH4983471.1"/>
    <property type="molecule type" value="Genomic_DNA"/>
</dbReference>
<feature type="compositionally biased region" description="Basic and acidic residues" evidence="1">
    <location>
        <begin position="163"/>
        <end position="177"/>
    </location>
</feature>
<feature type="compositionally biased region" description="Polar residues" evidence="1">
    <location>
        <begin position="119"/>
        <end position="136"/>
    </location>
</feature>
<comment type="caution">
    <text evidence="2">The sequence shown here is derived from an EMBL/GenBank/DDBJ whole genome shotgun (WGS) entry which is preliminary data.</text>
</comment>
<proteinExistence type="predicted"/>
<evidence type="ECO:0000313" key="3">
    <source>
        <dbReference type="Proteomes" id="UP001608902"/>
    </source>
</evidence>
<reference evidence="2 3" key="1">
    <citation type="submission" date="2024-08" db="EMBL/GenBank/DDBJ databases">
        <title>Gnathostoma spinigerum genome.</title>
        <authorList>
            <person name="Gonzalez-Bertolin B."/>
            <person name="Monzon S."/>
            <person name="Zaballos A."/>
            <person name="Jimenez P."/>
            <person name="Dekumyoy P."/>
            <person name="Varona S."/>
            <person name="Cuesta I."/>
            <person name="Sumanam S."/>
            <person name="Adisakwattana P."/>
            <person name="Gasser R.B."/>
            <person name="Hernandez-Gonzalez A."/>
            <person name="Young N.D."/>
            <person name="Perteguer M.J."/>
        </authorList>
    </citation>
    <scope>NUCLEOTIDE SEQUENCE [LARGE SCALE GENOMIC DNA]</scope>
    <source>
        <strain evidence="2">AL3</strain>
        <tissue evidence="2">Liver</tissue>
    </source>
</reference>
<keyword evidence="3" id="KW-1185">Reference proteome</keyword>
<protein>
    <submittedName>
        <fullName evidence="2">Uncharacterized protein</fullName>
    </submittedName>
</protein>
<feature type="region of interest" description="Disordered" evidence="1">
    <location>
        <begin position="119"/>
        <end position="181"/>
    </location>
</feature>
<evidence type="ECO:0000256" key="1">
    <source>
        <dbReference type="SAM" id="MobiDB-lite"/>
    </source>
</evidence>
<evidence type="ECO:0000313" key="2">
    <source>
        <dbReference type="EMBL" id="MFH4983471.1"/>
    </source>
</evidence>
<dbReference type="Proteomes" id="UP001608902">
    <property type="component" value="Unassembled WGS sequence"/>
</dbReference>
<name>A0ABD6F0M6_9BILA</name>